<keyword evidence="4" id="KW-0677">Repeat</keyword>
<dbReference type="SMART" id="SM00156">
    <property type="entry name" value="PP2Ac"/>
    <property type="match status" value="1"/>
</dbReference>
<dbReference type="GO" id="GO:0050906">
    <property type="term" value="P:detection of stimulus involved in sensory perception"/>
    <property type="evidence" value="ECO:0007669"/>
    <property type="project" value="InterPro"/>
</dbReference>
<dbReference type="PIRSF" id="PIRSF000912">
    <property type="entry name" value="PPEF"/>
    <property type="match status" value="1"/>
</dbReference>
<evidence type="ECO:0000256" key="6">
    <source>
        <dbReference type="ARBA" id="ARBA00022837"/>
    </source>
</evidence>
<dbReference type="InterPro" id="IPR004843">
    <property type="entry name" value="Calcineurin-like_PHP"/>
</dbReference>
<evidence type="ECO:0000256" key="10">
    <source>
        <dbReference type="RuleBase" id="RU004273"/>
    </source>
</evidence>
<evidence type="ECO:0000256" key="8">
    <source>
        <dbReference type="ARBA" id="ARBA00047761"/>
    </source>
</evidence>
<dbReference type="PROSITE" id="PS00125">
    <property type="entry name" value="SER_THR_PHOSPHATASE"/>
    <property type="match status" value="1"/>
</dbReference>
<dbReference type="Gene3D" id="3.60.21.10">
    <property type="match status" value="1"/>
</dbReference>
<evidence type="ECO:0000256" key="3">
    <source>
        <dbReference type="ARBA" id="ARBA00022723"/>
    </source>
</evidence>
<comment type="catalytic activity">
    <reaction evidence="9 10">
        <text>O-phospho-L-threonyl-[protein] + H2O = L-threonyl-[protein] + phosphate</text>
        <dbReference type="Rhea" id="RHEA:47004"/>
        <dbReference type="Rhea" id="RHEA-COMP:11060"/>
        <dbReference type="Rhea" id="RHEA-COMP:11605"/>
        <dbReference type="ChEBI" id="CHEBI:15377"/>
        <dbReference type="ChEBI" id="CHEBI:30013"/>
        <dbReference type="ChEBI" id="CHEBI:43474"/>
        <dbReference type="ChEBI" id="CHEBI:61977"/>
        <dbReference type="EC" id="3.1.3.16"/>
    </reaction>
</comment>
<protein>
    <recommendedName>
        <fullName evidence="10">Serine/threonine-protein phosphatase</fullName>
        <ecNumber evidence="10">3.1.3.16</ecNumber>
    </recommendedName>
</protein>
<evidence type="ECO:0000256" key="1">
    <source>
        <dbReference type="ARBA" id="ARBA00001936"/>
    </source>
</evidence>
<name>A0A7R9ENW7_9NEOP</name>
<evidence type="ECO:0000256" key="4">
    <source>
        <dbReference type="ARBA" id="ARBA00022737"/>
    </source>
</evidence>
<dbReference type="InterPro" id="IPR051134">
    <property type="entry name" value="PPP_phosphatase"/>
</dbReference>
<dbReference type="Pfam" id="PF13499">
    <property type="entry name" value="EF-hand_7"/>
    <property type="match status" value="1"/>
</dbReference>
<organism evidence="13">
    <name type="scientific">Timema bartmani</name>
    <dbReference type="NCBI Taxonomy" id="61472"/>
    <lineage>
        <taxon>Eukaryota</taxon>
        <taxon>Metazoa</taxon>
        <taxon>Ecdysozoa</taxon>
        <taxon>Arthropoda</taxon>
        <taxon>Hexapoda</taxon>
        <taxon>Insecta</taxon>
        <taxon>Pterygota</taxon>
        <taxon>Neoptera</taxon>
        <taxon>Polyneoptera</taxon>
        <taxon>Phasmatodea</taxon>
        <taxon>Timematodea</taxon>
        <taxon>Timematoidea</taxon>
        <taxon>Timematidae</taxon>
        <taxon>Timema</taxon>
    </lineage>
</organism>
<dbReference type="SUPFAM" id="SSF56300">
    <property type="entry name" value="Metallo-dependent phosphatases"/>
    <property type="match status" value="1"/>
</dbReference>
<dbReference type="Pfam" id="PF00149">
    <property type="entry name" value="Metallophos"/>
    <property type="match status" value="1"/>
</dbReference>
<dbReference type="EC" id="3.1.3.16" evidence="10"/>
<comment type="cofactor">
    <cofactor evidence="1">
        <name>Mn(2+)</name>
        <dbReference type="ChEBI" id="CHEBI:29035"/>
    </cofactor>
</comment>
<dbReference type="InterPro" id="IPR011992">
    <property type="entry name" value="EF-hand-dom_pair"/>
</dbReference>
<dbReference type="PANTHER" id="PTHR45668">
    <property type="entry name" value="SERINE/THREONINE-PROTEIN PHOSPHATASE 5-RELATED"/>
    <property type="match status" value="1"/>
</dbReference>
<evidence type="ECO:0000256" key="5">
    <source>
        <dbReference type="ARBA" id="ARBA00022801"/>
    </source>
</evidence>
<dbReference type="InterPro" id="IPR029052">
    <property type="entry name" value="Metallo-depent_PP-like"/>
</dbReference>
<dbReference type="AlphaFoldDB" id="A0A7R9ENW7"/>
<dbReference type="GO" id="GO:0030145">
    <property type="term" value="F:manganese ion binding"/>
    <property type="evidence" value="ECO:0007669"/>
    <property type="project" value="InterPro"/>
</dbReference>
<dbReference type="SUPFAM" id="SSF47473">
    <property type="entry name" value="EF-hand"/>
    <property type="match status" value="1"/>
</dbReference>
<feature type="domain" description="EF-hand" evidence="12">
    <location>
        <begin position="567"/>
        <end position="602"/>
    </location>
</feature>
<dbReference type="PROSITE" id="PS50222">
    <property type="entry name" value="EF_HAND_2"/>
    <property type="match status" value="2"/>
</dbReference>
<evidence type="ECO:0000256" key="9">
    <source>
        <dbReference type="ARBA" id="ARBA00048336"/>
    </source>
</evidence>
<dbReference type="EMBL" id="OD564516">
    <property type="protein sequence ID" value="CAD7438722.1"/>
    <property type="molecule type" value="Genomic_DNA"/>
</dbReference>
<dbReference type="GO" id="GO:0005506">
    <property type="term" value="F:iron ion binding"/>
    <property type="evidence" value="ECO:0007669"/>
    <property type="project" value="InterPro"/>
</dbReference>
<evidence type="ECO:0000256" key="11">
    <source>
        <dbReference type="SAM" id="MobiDB-lite"/>
    </source>
</evidence>
<dbReference type="PROSITE" id="PS00018">
    <property type="entry name" value="EF_HAND_1"/>
    <property type="match status" value="2"/>
</dbReference>
<keyword evidence="6" id="KW-0106">Calcium</keyword>
<sequence length="622" mass="69253">MPDPTAKRNVSDVSSKTSGGRIYYNSLCPLQQQRLHAKYVASILKEATAHLKRLPNLNQASTALSKQITICGDLHGKLEDLLVVFHKNGLPSAENPYVFNGDFVDRGKKGLEVLLLLLSCLLIFPDGVYLNRGNHEDHIMNARSGIVITILSLVPSLNQLIKVIRLVLNKGATKYGFIREVKLKYRQSADRLLRLIECVYRWLPLGTVVNNKVLVVHGGISNITDLEWVRSLDRHKYVSLLRPPVTESSAPGAELIDKMEWKQDHQPPSPKVKGYRLRLEGGQCCETQSKFVKVTNIRYYEKGAIIPLPSTNPPNVFDILWSDPQGIEGCVANTLRGAGTYFGPDVTEQFLKKHKLLYLVRSHECKPGGYELTHGNKVITIFSASNYYELGSNKGAYVKLVGPQLAPHFVQFTTAASRAKRLTFRQRVGLVESSAIRELSGKILASKELLLEEFKKHDPENTGLITVTQWCTALETRTGLSIPWRMLREKLVNMDAASGKVEYASTFQEHIPGKRASEATVAETLYRNKSSLEAIFRIIDKDNSGYITMEEFSDACALLEEHLQNPLSPEQLVDICSSMDINKDGSVDLNEFLETFRLVDMGQGGGGGDDGDDSSPGEETPK</sequence>
<gene>
    <name evidence="13" type="ORF">TBIB3V08_LOCUS1308</name>
</gene>
<evidence type="ECO:0000256" key="2">
    <source>
        <dbReference type="ARBA" id="ARBA00008294"/>
    </source>
</evidence>
<dbReference type="GO" id="GO:0004722">
    <property type="term" value="F:protein serine/threonine phosphatase activity"/>
    <property type="evidence" value="ECO:0007669"/>
    <property type="project" value="UniProtKB-EC"/>
</dbReference>
<dbReference type="InterPro" id="IPR002048">
    <property type="entry name" value="EF_hand_dom"/>
</dbReference>
<feature type="region of interest" description="Disordered" evidence="11">
    <location>
        <begin position="600"/>
        <end position="622"/>
    </location>
</feature>
<reference evidence="13" key="1">
    <citation type="submission" date="2020-11" db="EMBL/GenBank/DDBJ databases">
        <authorList>
            <person name="Tran Van P."/>
        </authorList>
    </citation>
    <scope>NUCLEOTIDE SEQUENCE</scope>
</reference>
<feature type="domain" description="EF-hand" evidence="12">
    <location>
        <begin position="527"/>
        <end position="562"/>
    </location>
</feature>
<dbReference type="InterPro" id="IPR006186">
    <property type="entry name" value="Ser/Thr-sp_prot-phosphatase"/>
</dbReference>
<accession>A0A7R9ENW7</accession>
<dbReference type="GO" id="GO:0005509">
    <property type="term" value="F:calcium ion binding"/>
    <property type="evidence" value="ECO:0007669"/>
    <property type="project" value="InterPro"/>
</dbReference>
<keyword evidence="7" id="KW-0464">Manganese</keyword>
<proteinExistence type="inferred from homology"/>
<dbReference type="CDD" id="cd00051">
    <property type="entry name" value="EFh"/>
    <property type="match status" value="1"/>
</dbReference>
<comment type="similarity">
    <text evidence="2 10">Belongs to the PPP phosphatase family.</text>
</comment>
<dbReference type="PANTHER" id="PTHR45668:SF3">
    <property type="entry name" value="SERINE_THREONINE-PROTEIN PHOSPHATASE RDGC"/>
    <property type="match status" value="1"/>
</dbReference>
<dbReference type="SMART" id="SM00054">
    <property type="entry name" value="EFh"/>
    <property type="match status" value="3"/>
</dbReference>
<comment type="catalytic activity">
    <reaction evidence="8">
        <text>O-phospho-L-seryl-[protein] + H2O = L-seryl-[protein] + phosphate</text>
        <dbReference type="Rhea" id="RHEA:20629"/>
        <dbReference type="Rhea" id="RHEA-COMP:9863"/>
        <dbReference type="Rhea" id="RHEA-COMP:11604"/>
        <dbReference type="ChEBI" id="CHEBI:15377"/>
        <dbReference type="ChEBI" id="CHEBI:29999"/>
        <dbReference type="ChEBI" id="CHEBI:43474"/>
        <dbReference type="ChEBI" id="CHEBI:83421"/>
        <dbReference type="EC" id="3.1.3.16"/>
    </reaction>
</comment>
<keyword evidence="3" id="KW-0479">Metal-binding</keyword>
<dbReference type="PRINTS" id="PR00114">
    <property type="entry name" value="STPHPHTASE"/>
</dbReference>
<evidence type="ECO:0000256" key="7">
    <source>
        <dbReference type="ARBA" id="ARBA00023211"/>
    </source>
</evidence>
<dbReference type="InterPro" id="IPR018247">
    <property type="entry name" value="EF_Hand_1_Ca_BS"/>
</dbReference>
<keyword evidence="5 10" id="KW-0378">Hydrolase</keyword>
<evidence type="ECO:0000259" key="12">
    <source>
        <dbReference type="PROSITE" id="PS50222"/>
    </source>
</evidence>
<dbReference type="Gene3D" id="1.10.238.10">
    <property type="entry name" value="EF-hand"/>
    <property type="match status" value="1"/>
</dbReference>
<dbReference type="InterPro" id="IPR012008">
    <property type="entry name" value="Ser/Thr-Pase_EF-hand_contain"/>
</dbReference>
<evidence type="ECO:0000313" key="13">
    <source>
        <dbReference type="EMBL" id="CAD7438722.1"/>
    </source>
</evidence>